<dbReference type="SUPFAM" id="SSF58014">
    <property type="entry name" value="Coiled-coil domain of nucleotide exchange factor GrpE"/>
    <property type="match status" value="1"/>
</dbReference>
<dbReference type="AlphaFoldDB" id="A0A0G0E9D6"/>
<dbReference type="GO" id="GO:0051082">
    <property type="term" value="F:unfolded protein binding"/>
    <property type="evidence" value="ECO:0007669"/>
    <property type="project" value="TreeGrafter"/>
</dbReference>
<dbReference type="STRING" id="1618480.US11_C0001G0061"/>
<evidence type="ECO:0000256" key="4">
    <source>
        <dbReference type="RuleBase" id="RU000639"/>
    </source>
</evidence>
<dbReference type="PROSITE" id="PS01071">
    <property type="entry name" value="GRPE"/>
    <property type="match status" value="1"/>
</dbReference>
<dbReference type="GO" id="GO:0042803">
    <property type="term" value="F:protein homodimerization activity"/>
    <property type="evidence" value="ECO:0007669"/>
    <property type="project" value="InterPro"/>
</dbReference>
<reference evidence="7 8" key="1">
    <citation type="journal article" date="2015" name="Nature">
        <title>rRNA introns, odd ribosomes, and small enigmatic genomes across a large radiation of phyla.</title>
        <authorList>
            <person name="Brown C.T."/>
            <person name="Hug L.A."/>
            <person name="Thomas B.C."/>
            <person name="Sharon I."/>
            <person name="Castelle C.J."/>
            <person name="Singh A."/>
            <person name="Wilkins M.J."/>
            <person name="Williams K.H."/>
            <person name="Banfield J.F."/>
        </authorList>
    </citation>
    <scope>NUCLEOTIDE SEQUENCE [LARGE SCALE GENOMIC DNA]</scope>
</reference>
<evidence type="ECO:0000313" key="8">
    <source>
        <dbReference type="Proteomes" id="UP000034344"/>
    </source>
</evidence>
<dbReference type="InterPro" id="IPR009012">
    <property type="entry name" value="GrpE_head"/>
</dbReference>
<evidence type="ECO:0000256" key="5">
    <source>
        <dbReference type="RuleBase" id="RU004478"/>
    </source>
</evidence>
<dbReference type="PANTHER" id="PTHR21237">
    <property type="entry name" value="GRPE PROTEIN"/>
    <property type="match status" value="1"/>
</dbReference>
<dbReference type="GO" id="GO:0000774">
    <property type="term" value="F:adenyl-nucleotide exchange factor activity"/>
    <property type="evidence" value="ECO:0007669"/>
    <property type="project" value="InterPro"/>
</dbReference>
<dbReference type="PRINTS" id="PR00773">
    <property type="entry name" value="GRPEPROTEIN"/>
</dbReference>
<dbReference type="HAMAP" id="MF_01151">
    <property type="entry name" value="GrpE"/>
    <property type="match status" value="1"/>
</dbReference>
<dbReference type="GO" id="GO:0051087">
    <property type="term" value="F:protein-folding chaperone binding"/>
    <property type="evidence" value="ECO:0007669"/>
    <property type="project" value="InterPro"/>
</dbReference>
<dbReference type="Gene3D" id="3.90.20.20">
    <property type="match status" value="1"/>
</dbReference>
<proteinExistence type="inferred from homology"/>
<comment type="caution">
    <text evidence="7">The sequence shown here is derived from an EMBL/GenBank/DDBJ whole genome shotgun (WGS) entry which is preliminary data.</text>
</comment>
<evidence type="ECO:0000256" key="1">
    <source>
        <dbReference type="ARBA" id="ARBA00009054"/>
    </source>
</evidence>
<dbReference type="Gene3D" id="2.30.22.10">
    <property type="entry name" value="Head domain of nucleotide exchange factor GrpE"/>
    <property type="match status" value="1"/>
</dbReference>
<dbReference type="InterPro" id="IPR000740">
    <property type="entry name" value="GrpE"/>
</dbReference>
<keyword evidence="3 4" id="KW-0346">Stress response</keyword>
<dbReference type="Pfam" id="PF01025">
    <property type="entry name" value="GrpE"/>
    <property type="match status" value="1"/>
</dbReference>
<comment type="similarity">
    <text evidence="1 3 5">Belongs to the GrpE family.</text>
</comment>
<dbReference type="PANTHER" id="PTHR21237:SF23">
    <property type="entry name" value="GRPE PROTEIN HOMOLOG, MITOCHONDRIAL"/>
    <property type="match status" value="1"/>
</dbReference>
<dbReference type="Proteomes" id="UP000034344">
    <property type="component" value="Unassembled WGS sequence"/>
</dbReference>
<gene>
    <name evidence="3" type="primary">grpE</name>
    <name evidence="7" type="ORF">US11_C0001G0061</name>
</gene>
<keyword evidence="2 3" id="KW-0143">Chaperone</keyword>
<dbReference type="InterPro" id="IPR013805">
    <property type="entry name" value="GrpE_CC"/>
</dbReference>
<name>A0A0G0E9D6_9BACT</name>
<evidence type="ECO:0000256" key="3">
    <source>
        <dbReference type="HAMAP-Rule" id="MF_01151"/>
    </source>
</evidence>
<feature type="region of interest" description="Disordered" evidence="6">
    <location>
        <begin position="1"/>
        <end position="20"/>
    </location>
</feature>
<protein>
    <recommendedName>
        <fullName evidence="3 4">Protein GrpE</fullName>
    </recommendedName>
    <alternativeName>
        <fullName evidence="3">HSP-70 cofactor</fullName>
    </alternativeName>
</protein>
<dbReference type="GO" id="GO:0006457">
    <property type="term" value="P:protein folding"/>
    <property type="evidence" value="ECO:0007669"/>
    <property type="project" value="InterPro"/>
</dbReference>
<evidence type="ECO:0000256" key="2">
    <source>
        <dbReference type="ARBA" id="ARBA00023186"/>
    </source>
</evidence>
<dbReference type="GO" id="GO:0005737">
    <property type="term" value="C:cytoplasm"/>
    <property type="evidence" value="ECO:0007669"/>
    <property type="project" value="UniProtKB-SubCell"/>
</dbReference>
<sequence length="172" mass="20363">MDDKKLTPDKTKKHDCEEEMNKLKKELEQTKQNAEENKNKYLRALADYQNYEKRVRIEKEELIKRANKELLLRILPFLDNLEKAEMFVKDKGLIIAKDHFLQILKESGLEEIDILNKEYDPYVAEVIDLIEGNKDNIVIEVLRKGYKYNGQVIRVAQVKVSKKRIQNSESRI</sequence>
<dbReference type="CDD" id="cd00446">
    <property type="entry name" value="GrpE"/>
    <property type="match status" value="1"/>
</dbReference>
<dbReference type="EMBL" id="LBRS01000001">
    <property type="protein sequence ID" value="KKQ02102.1"/>
    <property type="molecule type" value="Genomic_DNA"/>
</dbReference>
<comment type="function">
    <text evidence="3 4">Participates actively in the response to hyperosmotic and heat shock by preventing the aggregation of stress-denatured proteins, in association with DnaK and GrpE. It is the nucleotide exchange factor for DnaK and may function as a thermosensor. Unfolded proteins bind initially to DnaJ; upon interaction with the DnaJ-bound protein, DnaK hydrolyzes its bound ATP, resulting in the formation of a stable complex. GrpE releases ADP from DnaK; ATP binding to DnaK triggers the release of the substrate protein, thus completing the reaction cycle. Several rounds of ATP-dependent interactions between DnaJ, DnaK and GrpE are required for fully efficient folding.</text>
</comment>
<evidence type="ECO:0000256" key="6">
    <source>
        <dbReference type="SAM" id="MobiDB-lite"/>
    </source>
</evidence>
<keyword evidence="3" id="KW-0963">Cytoplasm</keyword>
<comment type="subunit">
    <text evidence="3">Homodimer.</text>
</comment>
<organism evidence="7 8">
    <name type="scientific">Candidatus Roizmanbacteria bacterium GW2011_GWA2_36_23</name>
    <dbReference type="NCBI Taxonomy" id="1618480"/>
    <lineage>
        <taxon>Bacteria</taxon>
        <taxon>Candidatus Roizmaniibacteriota</taxon>
    </lineage>
</organism>
<evidence type="ECO:0000313" key="7">
    <source>
        <dbReference type="EMBL" id="KKQ02102.1"/>
    </source>
</evidence>
<dbReference type="SUPFAM" id="SSF51064">
    <property type="entry name" value="Head domain of nucleotide exchange factor GrpE"/>
    <property type="match status" value="1"/>
</dbReference>
<comment type="subcellular location">
    <subcellularLocation>
        <location evidence="3">Cytoplasm</location>
    </subcellularLocation>
</comment>
<accession>A0A0G0E9D6</accession>